<dbReference type="Proteomes" id="UP000283895">
    <property type="component" value="Unassembled WGS sequence"/>
</dbReference>
<evidence type="ECO:0000256" key="1">
    <source>
        <dbReference type="SAM" id="MobiDB-lite"/>
    </source>
</evidence>
<organism evidence="2 3">
    <name type="scientific">Cytospora schulzeri</name>
    <dbReference type="NCBI Taxonomy" id="448051"/>
    <lineage>
        <taxon>Eukaryota</taxon>
        <taxon>Fungi</taxon>
        <taxon>Dikarya</taxon>
        <taxon>Ascomycota</taxon>
        <taxon>Pezizomycotina</taxon>
        <taxon>Sordariomycetes</taxon>
        <taxon>Sordariomycetidae</taxon>
        <taxon>Diaporthales</taxon>
        <taxon>Cytosporaceae</taxon>
        <taxon>Cytospora</taxon>
    </lineage>
</organism>
<evidence type="ECO:0000313" key="2">
    <source>
        <dbReference type="EMBL" id="ROW12048.1"/>
    </source>
</evidence>
<feature type="region of interest" description="Disordered" evidence="1">
    <location>
        <begin position="1"/>
        <end position="51"/>
    </location>
</feature>
<protein>
    <submittedName>
        <fullName evidence="2">Uncharacterized protein</fullName>
    </submittedName>
</protein>
<gene>
    <name evidence="2" type="ORF">VMCG_00836</name>
</gene>
<feature type="compositionally biased region" description="Low complexity" evidence="1">
    <location>
        <begin position="1"/>
        <end position="12"/>
    </location>
</feature>
<dbReference type="OrthoDB" id="10429733at2759"/>
<dbReference type="AlphaFoldDB" id="A0A423X7M7"/>
<comment type="caution">
    <text evidence="2">The sequence shown here is derived from an EMBL/GenBank/DDBJ whole genome shotgun (WGS) entry which is preliminary data.</text>
</comment>
<evidence type="ECO:0000313" key="3">
    <source>
        <dbReference type="Proteomes" id="UP000283895"/>
    </source>
</evidence>
<proteinExistence type="predicted"/>
<reference evidence="2 3" key="1">
    <citation type="submission" date="2015-09" db="EMBL/GenBank/DDBJ databases">
        <title>Host preference determinants of Valsa canker pathogens revealed by comparative genomics.</title>
        <authorList>
            <person name="Yin Z."/>
            <person name="Huang L."/>
        </authorList>
    </citation>
    <scope>NUCLEOTIDE SEQUENCE [LARGE SCALE GENOMIC DNA]</scope>
    <source>
        <strain evidence="2 3">03-1</strain>
    </source>
</reference>
<keyword evidence="3" id="KW-1185">Reference proteome</keyword>
<name>A0A423X7M7_9PEZI</name>
<sequence length="147" mass="16768">MSRLLRQLSSSSLRRKSGVRDVLPDGDPSNLNVCQSRRSVSSSRKTRNINTTPKDHREFQVFLAAVDDRIDAGSRATWSGPPLLFDIDALRPNFSSLELAARMTLMFADEVCFSQLTRHSKMPKWDHDSLRAIALTFLRAWDVQYRS</sequence>
<dbReference type="EMBL" id="LKEA01000001">
    <property type="protein sequence ID" value="ROW12048.1"/>
    <property type="molecule type" value="Genomic_DNA"/>
</dbReference>
<accession>A0A423X7M7</accession>